<keyword evidence="2" id="KW-1185">Reference proteome</keyword>
<proteinExistence type="predicted"/>
<accession>A0A7W7U3W3</accession>
<evidence type="ECO:0000313" key="1">
    <source>
        <dbReference type="EMBL" id="MBB4984494.1"/>
    </source>
</evidence>
<evidence type="ECO:0000313" key="2">
    <source>
        <dbReference type="Proteomes" id="UP000582643"/>
    </source>
</evidence>
<name>A0A7W7U3W3_9ACTN</name>
<sequence length="33" mass="3662">MKDRASVANRVGVRFLDSYATCTPADFVTRNTV</sequence>
<protein>
    <submittedName>
        <fullName evidence="1">Uncharacterized protein</fullName>
    </submittedName>
</protein>
<comment type="caution">
    <text evidence="1">The sequence shown here is derived from an EMBL/GenBank/DDBJ whole genome shotgun (WGS) entry which is preliminary data.</text>
</comment>
<reference evidence="1 2" key="1">
    <citation type="submission" date="2020-08" db="EMBL/GenBank/DDBJ databases">
        <title>Genomic Encyclopedia of Type Strains, Phase III (KMG-III): the genomes of soil and plant-associated and newly described type strains.</title>
        <authorList>
            <person name="Whitman W."/>
        </authorList>
    </citation>
    <scope>NUCLEOTIDE SEQUENCE [LARGE SCALE GENOMIC DNA]</scope>
    <source>
        <strain evidence="1 2">SFB5A</strain>
    </source>
</reference>
<dbReference type="EMBL" id="JACHJY010000008">
    <property type="protein sequence ID" value="MBB4984494.1"/>
    <property type="molecule type" value="Genomic_DNA"/>
</dbReference>
<gene>
    <name evidence="1" type="ORF">GGE06_005440</name>
</gene>
<dbReference type="AlphaFoldDB" id="A0A7W7U3W3"/>
<organism evidence="1 2">
    <name type="scientific">Streptomyces nymphaeiformis</name>
    <dbReference type="NCBI Taxonomy" id="2663842"/>
    <lineage>
        <taxon>Bacteria</taxon>
        <taxon>Bacillati</taxon>
        <taxon>Actinomycetota</taxon>
        <taxon>Actinomycetes</taxon>
        <taxon>Kitasatosporales</taxon>
        <taxon>Streptomycetaceae</taxon>
        <taxon>Streptomyces</taxon>
    </lineage>
</organism>
<dbReference type="Proteomes" id="UP000582643">
    <property type="component" value="Unassembled WGS sequence"/>
</dbReference>